<feature type="compositionally biased region" description="Polar residues" evidence="1">
    <location>
        <begin position="455"/>
        <end position="469"/>
    </location>
</feature>
<evidence type="ECO:0000313" key="5">
    <source>
        <dbReference type="EMBL" id="ESN98101.1"/>
    </source>
</evidence>
<dbReference type="OrthoDB" id="8853266at2759"/>
<keyword evidence="2" id="KW-0472">Membrane</keyword>
<feature type="compositionally biased region" description="Polar residues" evidence="1">
    <location>
        <begin position="311"/>
        <end position="337"/>
    </location>
</feature>
<dbReference type="InterPro" id="IPR016186">
    <property type="entry name" value="C-type_lectin-like/link_sf"/>
</dbReference>
<feature type="chain" id="PRO_5010980434" description="C-type lectin domain-containing protein" evidence="3">
    <location>
        <begin position="25"/>
        <end position="480"/>
    </location>
</feature>
<feature type="region of interest" description="Disordered" evidence="1">
    <location>
        <begin position="382"/>
        <end position="480"/>
    </location>
</feature>
<dbReference type="PANTHER" id="PTHR45784:SF5">
    <property type="entry name" value="C-TYPE LECTIN DOMAIN FAMILY 20 MEMBER A-RELATED"/>
    <property type="match status" value="1"/>
</dbReference>
<dbReference type="InterPro" id="IPR001304">
    <property type="entry name" value="C-type_lectin-like"/>
</dbReference>
<feature type="domain" description="C-type lectin" evidence="4">
    <location>
        <begin position="149"/>
        <end position="251"/>
    </location>
</feature>
<keyword evidence="7" id="KW-1185">Reference proteome</keyword>
<reference evidence="5 7" key="2">
    <citation type="journal article" date="2013" name="Nature">
        <title>Insights into bilaterian evolution from three spiralian genomes.</title>
        <authorList>
            <person name="Simakov O."/>
            <person name="Marletaz F."/>
            <person name="Cho S.J."/>
            <person name="Edsinger-Gonzales E."/>
            <person name="Havlak P."/>
            <person name="Hellsten U."/>
            <person name="Kuo D.H."/>
            <person name="Larsson T."/>
            <person name="Lv J."/>
            <person name="Arendt D."/>
            <person name="Savage R."/>
            <person name="Osoegawa K."/>
            <person name="de Jong P."/>
            <person name="Grimwood J."/>
            <person name="Chapman J.A."/>
            <person name="Shapiro H."/>
            <person name="Aerts A."/>
            <person name="Otillar R.P."/>
            <person name="Terry A.Y."/>
            <person name="Boore J.L."/>
            <person name="Grigoriev I.V."/>
            <person name="Lindberg D.R."/>
            <person name="Seaver E.C."/>
            <person name="Weisblat D.A."/>
            <person name="Putnam N.H."/>
            <person name="Rokhsar D.S."/>
        </authorList>
    </citation>
    <scope>NUCLEOTIDE SEQUENCE</scope>
</reference>
<dbReference type="EMBL" id="AMQM01006016">
    <property type="status" value="NOT_ANNOTATED_CDS"/>
    <property type="molecule type" value="Genomic_DNA"/>
</dbReference>
<accession>T1FBJ1</accession>
<keyword evidence="2" id="KW-0812">Transmembrane</keyword>
<gene>
    <name evidence="6" type="primary">20206190</name>
    <name evidence="5" type="ORF">HELRODRAFT_177338</name>
</gene>
<reference evidence="6" key="3">
    <citation type="submission" date="2015-06" db="UniProtKB">
        <authorList>
            <consortium name="EnsemblMetazoa"/>
        </authorList>
    </citation>
    <scope>IDENTIFICATION</scope>
</reference>
<keyword evidence="3" id="KW-0732">Signal</keyword>
<dbReference type="PANTHER" id="PTHR45784">
    <property type="entry name" value="C-TYPE LECTIN DOMAIN FAMILY 20 MEMBER A-RELATED"/>
    <property type="match status" value="1"/>
</dbReference>
<dbReference type="GeneID" id="20206190"/>
<dbReference type="AlphaFoldDB" id="T1FBJ1"/>
<dbReference type="Gene3D" id="3.10.100.10">
    <property type="entry name" value="Mannose-Binding Protein A, subunit A"/>
    <property type="match status" value="1"/>
</dbReference>
<evidence type="ECO:0000259" key="4">
    <source>
        <dbReference type="PROSITE" id="PS50041"/>
    </source>
</evidence>
<name>T1FBJ1_HELRO</name>
<feature type="signal peptide" evidence="3">
    <location>
        <begin position="1"/>
        <end position="24"/>
    </location>
</feature>
<feature type="transmembrane region" description="Helical" evidence="2">
    <location>
        <begin position="266"/>
        <end position="289"/>
    </location>
</feature>
<dbReference type="RefSeq" id="XP_009023794.1">
    <property type="nucleotide sequence ID" value="XM_009025546.1"/>
</dbReference>
<dbReference type="Proteomes" id="UP000015101">
    <property type="component" value="Unassembled WGS sequence"/>
</dbReference>
<dbReference type="InterPro" id="IPR016187">
    <property type="entry name" value="CTDL_fold"/>
</dbReference>
<evidence type="ECO:0000256" key="1">
    <source>
        <dbReference type="SAM" id="MobiDB-lite"/>
    </source>
</evidence>
<feature type="compositionally biased region" description="Pro residues" evidence="1">
    <location>
        <begin position="421"/>
        <end position="435"/>
    </location>
</feature>
<feature type="region of interest" description="Disordered" evidence="1">
    <location>
        <begin position="297"/>
        <end position="337"/>
    </location>
</feature>
<evidence type="ECO:0000313" key="6">
    <source>
        <dbReference type="EnsemblMetazoa" id="HelroP177338"/>
    </source>
</evidence>
<dbReference type="CTD" id="20206190"/>
<dbReference type="EnsemblMetazoa" id="HelroT177338">
    <property type="protein sequence ID" value="HelroP177338"/>
    <property type="gene ID" value="HelroG177338"/>
</dbReference>
<dbReference type="EMBL" id="KB097222">
    <property type="protein sequence ID" value="ESN98101.1"/>
    <property type="molecule type" value="Genomic_DNA"/>
</dbReference>
<sequence>MRNVKSLKILVLNIIILFFKNVSGDYSASRCYNNTDNIQLCYTYITEILDADDRQKSDFACPTGSYLLELRNDTTLVIFQKFINDFKSVFYKKLTFLLNLKLNTDSKWIAVDDSTTLTSDSSNGYGYAYLNVTGPNKFEILEDRPTNKYRFLCGNNDTPIEQPMPWYSARNFCIFRDTDLTVVSSTGRSEQFKNLPVGQYWIGHYKEYWTWESSGSKVRYSNWREDYPKLVSDSSGHTNVSAYFDTLLWNNNKYYNYYLVCANVNIALGISLPLLAIIIVVFIIVVVIIPRQRRKRHSSSSSNDISPYEVQPTSATTKSIAVSSPMTKQQNRTPSALTTMSMVSIPTYDNNFTDDPAQHIYSELNSEEVGLRPTGSQLLLLSPSLSSLTPPKPSSQKILRSSLSSSSSPSPPPRILSSPFPSLPAPPPISTPPSFPQYAIPTMDSPVSKLDPPNIRSNAPTNGAVQSVYDSDIMSHLNKR</sequence>
<dbReference type="SUPFAM" id="SSF56436">
    <property type="entry name" value="C-type lectin-like"/>
    <property type="match status" value="1"/>
</dbReference>
<feature type="compositionally biased region" description="Low complexity" evidence="1">
    <location>
        <begin position="382"/>
        <end position="408"/>
    </location>
</feature>
<protein>
    <recommendedName>
        <fullName evidence="4">C-type lectin domain-containing protein</fullName>
    </recommendedName>
</protein>
<dbReference type="HOGENOM" id="CLU_568955_0_0_1"/>
<organism evidence="6 7">
    <name type="scientific">Helobdella robusta</name>
    <name type="common">Californian leech</name>
    <dbReference type="NCBI Taxonomy" id="6412"/>
    <lineage>
        <taxon>Eukaryota</taxon>
        <taxon>Metazoa</taxon>
        <taxon>Spiralia</taxon>
        <taxon>Lophotrochozoa</taxon>
        <taxon>Annelida</taxon>
        <taxon>Clitellata</taxon>
        <taxon>Hirudinea</taxon>
        <taxon>Rhynchobdellida</taxon>
        <taxon>Glossiphoniidae</taxon>
        <taxon>Helobdella</taxon>
    </lineage>
</organism>
<dbReference type="InParanoid" id="T1FBJ1"/>
<dbReference type="CDD" id="cd00037">
    <property type="entry name" value="CLECT"/>
    <property type="match status" value="1"/>
</dbReference>
<proteinExistence type="predicted"/>
<evidence type="ECO:0000313" key="7">
    <source>
        <dbReference type="Proteomes" id="UP000015101"/>
    </source>
</evidence>
<keyword evidence="2" id="KW-1133">Transmembrane helix</keyword>
<evidence type="ECO:0000256" key="3">
    <source>
        <dbReference type="SAM" id="SignalP"/>
    </source>
</evidence>
<evidence type="ECO:0000256" key="2">
    <source>
        <dbReference type="SAM" id="Phobius"/>
    </source>
</evidence>
<dbReference type="PROSITE" id="PS50041">
    <property type="entry name" value="C_TYPE_LECTIN_2"/>
    <property type="match status" value="1"/>
</dbReference>
<reference evidence="7" key="1">
    <citation type="submission" date="2012-12" db="EMBL/GenBank/DDBJ databases">
        <authorList>
            <person name="Hellsten U."/>
            <person name="Grimwood J."/>
            <person name="Chapman J.A."/>
            <person name="Shapiro H."/>
            <person name="Aerts A."/>
            <person name="Otillar R.P."/>
            <person name="Terry A.Y."/>
            <person name="Boore J.L."/>
            <person name="Simakov O."/>
            <person name="Marletaz F."/>
            <person name="Cho S.-J."/>
            <person name="Edsinger-Gonzales E."/>
            <person name="Havlak P."/>
            <person name="Kuo D.-H."/>
            <person name="Larsson T."/>
            <person name="Lv J."/>
            <person name="Arendt D."/>
            <person name="Savage R."/>
            <person name="Osoegawa K."/>
            <person name="de Jong P."/>
            <person name="Lindberg D.R."/>
            <person name="Seaver E.C."/>
            <person name="Weisblat D.A."/>
            <person name="Putnam N.H."/>
            <person name="Grigoriev I.V."/>
            <person name="Rokhsar D.S."/>
        </authorList>
    </citation>
    <scope>NUCLEOTIDE SEQUENCE</scope>
</reference>
<dbReference type="KEGG" id="hro:HELRODRAFT_177338"/>